<sequence length="84" mass="9344">MLRCGSASTSDPIIMITIEITNLDELVKEHRGSLTAMLGKIVADVEGEVEKIVIEELRNEFERRGIRANFCSIAGINLRRIVTS</sequence>
<evidence type="ECO:0000313" key="1">
    <source>
        <dbReference type="EMBL" id="RZU37080.1"/>
    </source>
</evidence>
<name>A0A4Q7YIN0_9GAMM</name>
<organism evidence="1 2">
    <name type="scientific">Fluviicoccus keumensis</name>
    <dbReference type="NCBI Taxonomy" id="1435465"/>
    <lineage>
        <taxon>Bacteria</taxon>
        <taxon>Pseudomonadati</taxon>
        <taxon>Pseudomonadota</taxon>
        <taxon>Gammaproteobacteria</taxon>
        <taxon>Moraxellales</taxon>
        <taxon>Moraxellaceae</taxon>
        <taxon>Fluviicoccus</taxon>
    </lineage>
</organism>
<keyword evidence="2" id="KW-1185">Reference proteome</keyword>
<accession>A0A4Q7YIN0</accession>
<dbReference type="AlphaFoldDB" id="A0A4Q7YIN0"/>
<protein>
    <submittedName>
        <fullName evidence="1">Uncharacterized protein</fullName>
    </submittedName>
</protein>
<reference evidence="1 2" key="1">
    <citation type="submission" date="2019-02" db="EMBL/GenBank/DDBJ databases">
        <title>Genomic Encyclopedia of Type Strains, Phase IV (KMG-IV): sequencing the most valuable type-strain genomes for metagenomic binning, comparative biology and taxonomic classification.</title>
        <authorList>
            <person name="Goeker M."/>
        </authorList>
    </citation>
    <scope>NUCLEOTIDE SEQUENCE [LARGE SCALE GENOMIC DNA]</scope>
    <source>
        <strain evidence="1 2">DSM 105135</strain>
    </source>
</reference>
<comment type="caution">
    <text evidence="1">The sequence shown here is derived from an EMBL/GenBank/DDBJ whole genome shotgun (WGS) entry which is preliminary data.</text>
</comment>
<dbReference type="Proteomes" id="UP000292423">
    <property type="component" value="Unassembled WGS sequence"/>
</dbReference>
<proteinExistence type="predicted"/>
<dbReference type="EMBL" id="SHKX01000015">
    <property type="protein sequence ID" value="RZU37080.1"/>
    <property type="molecule type" value="Genomic_DNA"/>
</dbReference>
<gene>
    <name evidence="1" type="ORF">EV700_2949</name>
</gene>
<evidence type="ECO:0000313" key="2">
    <source>
        <dbReference type="Proteomes" id="UP000292423"/>
    </source>
</evidence>